<dbReference type="InterPro" id="IPR011701">
    <property type="entry name" value="MFS"/>
</dbReference>
<dbReference type="InterPro" id="IPR020846">
    <property type="entry name" value="MFS_dom"/>
</dbReference>
<evidence type="ECO:0000256" key="1">
    <source>
        <dbReference type="ARBA" id="ARBA00007867"/>
    </source>
</evidence>
<feature type="compositionally biased region" description="Low complexity" evidence="8">
    <location>
        <begin position="13"/>
        <end position="24"/>
    </location>
</feature>
<dbReference type="RefSeq" id="WP_113960920.1">
    <property type="nucleotide sequence ID" value="NZ_QNRR01000010.1"/>
</dbReference>
<dbReference type="Gene3D" id="3.40.50.150">
    <property type="entry name" value="Vaccinia Virus protein VP39"/>
    <property type="match status" value="1"/>
</dbReference>
<feature type="transmembrane region" description="Helical" evidence="9">
    <location>
        <begin position="65"/>
        <end position="86"/>
    </location>
</feature>
<evidence type="ECO:0000313" key="13">
    <source>
        <dbReference type="Proteomes" id="UP000253426"/>
    </source>
</evidence>
<dbReference type="OrthoDB" id="178643at2"/>
<accession>A0A366HB80</accession>
<dbReference type="AlphaFoldDB" id="A0A366HB80"/>
<comment type="similarity">
    <text evidence="1">Belongs to the spermidine/spermine synthase family.</text>
</comment>
<dbReference type="CDD" id="cd06174">
    <property type="entry name" value="MFS"/>
    <property type="match status" value="1"/>
</dbReference>
<keyword evidence="6 9" id="KW-0472">Membrane</keyword>
<dbReference type="GO" id="GO:0006596">
    <property type="term" value="P:polyamine biosynthetic process"/>
    <property type="evidence" value="ECO:0007669"/>
    <property type="project" value="UniProtKB-UniRule"/>
</dbReference>
<dbReference type="InterPro" id="IPR029063">
    <property type="entry name" value="SAM-dependent_MTases_sf"/>
</dbReference>
<feature type="domain" description="PABS" evidence="11">
    <location>
        <begin position="239"/>
        <end position="479"/>
    </location>
</feature>
<evidence type="ECO:0000259" key="11">
    <source>
        <dbReference type="PROSITE" id="PS51006"/>
    </source>
</evidence>
<feature type="transmembrane region" description="Helical" evidence="9">
    <location>
        <begin position="98"/>
        <end position="117"/>
    </location>
</feature>
<evidence type="ECO:0000256" key="5">
    <source>
        <dbReference type="ARBA" id="ARBA00023115"/>
    </source>
</evidence>
<feature type="region of interest" description="Disordered" evidence="8">
    <location>
        <begin position="1"/>
        <end position="24"/>
    </location>
</feature>
<feature type="transmembrane region" description="Helical" evidence="9">
    <location>
        <begin position="172"/>
        <end position="197"/>
    </location>
</feature>
<evidence type="ECO:0000256" key="7">
    <source>
        <dbReference type="PROSITE-ProRule" id="PRU00354"/>
    </source>
</evidence>
<dbReference type="PROSITE" id="PS50850">
    <property type="entry name" value="MFS"/>
    <property type="match status" value="1"/>
</dbReference>
<evidence type="ECO:0000256" key="9">
    <source>
        <dbReference type="SAM" id="Phobius"/>
    </source>
</evidence>
<proteinExistence type="inferred from homology"/>
<dbReference type="CDD" id="cd02440">
    <property type="entry name" value="AdoMet_MTases"/>
    <property type="match status" value="1"/>
</dbReference>
<feature type="transmembrane region" description="Helical" evidence="9">
    <location>
        <begin position="203"/>
        <end position="222"/>
    </location>
</feature>
<keyword evidence="3 9" id="KW-0812">Transmembrane</keyword>
<feature type="domain" description="Major facilitator superfamily (MFS) profile" evidence="10">
    <location>
        <begin position="1"/>
        <end position="226"/>
    </location>
</feature>
<dbReference type="Pfam" id="PF07690">
    <property type="entry name" value="MFS_1"/>
    <property type="match status" value="1"/>
</dbReference>
<feature type="active site" description="Proton acceptor" evidence="7">
    <location>
        <position position="390"/>
    </location>
</feature>
<dbReference type="Proteomes" id="UP000253426">
    <property type="component" value="Unassembled WGS sequence"/>
</dbReference>
<dbReference type="PANTHER" id="PTHR43317">
    <property type="entry name" value="THERMOSPERMINE SYNTHASE ACAULIS5"/>
    <property type="match status" value="1"/>
</dbReference>
<dbReference type="PANTHER" id="PTHR43317:SF1">
    <property type="entry name" value="THERMOSPERMINE SYNTHASE ACAULIS5"/>
    <property type="match status" value="1"/>
</dbReference>
<organism evidence="12 13">
    <name type="scientific">Roseimicrobium gellanilyticum</name>
    <dbReference type="NCBI Taxonomy" id="748857"/>
    <lineage>
        <taxon>Bacteria</taxon>
        <taxon>Pseudomonadati</taxon>
        <taxon>Verrucomicrobiota</taxon>
        <taxon>Verrucomicrobiia</taxon>
        <taxon>Verrucomicrobiales</taxon>
        <taxon>Verrucomicrobiaceae</taxon>
        <taxon>Roseimicrobium</taxon>
    </lineage>
</organism>
<comment type="caution">
    <text evidence="12">The sequence shown here is derived from an EMBL/GenBank/DDBJ whole genome shotgun (WGS) entry which is preliminary data.</text>
</comment>
<dbReference type="SUPFAM" id="SSF103473">
    <property type="entry name" value="MFS general substrate transporter"/>
    <property type="match status" value="1"/>
</dbReference>
<evidence type="ECO:0000313" key="12">
    <source>
        <dbReference type="EMBL" id="RBP39159.1"/>
    </source>
</evidence>
<dbReference type="Pfam" id="PF01564">
    <property type="entry name" value="Spermine_synth"/>
    <property type="match status" value="1"/>
</dbReference>
<evidence type="ECO:0000256" key="8">
    <source>
        <dbReference type="SAM" id="MobiDB-lite"/>
    </source>
</evidence>
<dbReference type="InterPro" id="IPR036259">
    <property type="entry name" value="MFS_trans_sf"/>
</dbReference>
<dbReference type="GO" id="GO:0010487">
    <property type="term" value="F:thermospermine synthase activity"/>
    <property type="evidence" value="ECO:0007669"/>
    <property type="project" value="TreeGrafter"/>
</dbReference>
<evidence type="ECO:0000259" key="10">
    <source>
        <dbReference type="PROSITE" id="PS50850"/>
    </source>
</evidence>
<feature type="transmembrane region" description="Helical" evidence="9">
    <location>
        <begin position="33"/>
        <end position="53"/>
    </location>
</feature>
<evidence type="ECO:0000256" key="6">
    <source>
        <dbReference type="ARBA" id="ARBA00023136"/>
    </source>
</evidence>
<protein>
    <submittedName>
        <fullName evidence="12">Spermine/spermidine synthase</fullName>
    </submittedName>
</protein>
<name>A0A366HB80_9BACT</name>
<dbReference type="NCBIfam" id="NF037959">
    <property type="entry name" value="MFS_SpdSyn"/>
    <property type="match status" value="1"/>
</dbReference>
<evidence type="ECO:0000256" key="3">
    <source>
        <dbReference type="ARBA" id="ARBA00022692"/>
    </source>
</evidence>
<keyword evidence="5 7" id="KW-0620">Polyamine biosynthesis</keyword>
<dbReference type="EMBL" id="QNRR01000010">
    <property type="protein sequence ID" value="RBP39159.1"/>
    <property type="molecule type" value="Genomic_DNA"/>
</dbReference>
<keyword evidence="4 9" id="KW-1133">Transmembrane helix</keyword>
<feature type="transmembrane region" description="Helical" evidence="9">
    <location>
        <begin position="229"/>
        <end position="246"/>
    </location>
</feature>
<dbReference type="InterPro" id="IPR030374">
    <property type="entry name" value="PABS"/>
</dbReference>
<keyword evidence="13" id="KW-1185">Reference proteome</keyword>
<feature type="transmembrane region" description="Helical" evidence="9">
    <location>
        <begin position="129"/>
        <end position="151"/>
    </location>
</feature>
<keyword evidence="2 7" id="KW-0808">Transferase</keyword>
<evidence type="ECO:0000256" key="4">
    <source>
        <dbReference type="ARBA" id="ARBA00022989"/>
    </source>
</evidence>
<gene>
    <name evidence="12" type="ORF">DES53_110183</name>
</gene>
<sequence length="526" mass="56820">MSKPSSKKPGVESSSAAVVSPSASPSDARVTHWLLAVICFLSGASVMVIEISANRLLAPHFGNSIYTWTALIGVVLIALSGGAWLGGVLADKFGRVDLLATLLTGAAVLTMLIPVLSTWFSPGLSTRGLIAGPVFISLFLFALPAILLGAVSPASVRFYSMVNQDRQVGHAAGVISMLGSLGSFVGTFLSGFFLLSAFGVKSIFIGTGVLLLLLALIAFWMARKPAKQQAGHVGAIIAAGLVGYFVEAPVSAEVVHQETSFYHQITVKEPKNYPGARVLELDNTTEGGMRIADGGLILDYQNFWRLALLNENLKLERALFIGAGAFGMPEEVSRVVQGSHVDVVEIDPAVINVGRKFFKLDEHPNVHAHASDARRYLRQSEGNYDLIFGDAYSGRQHVPAHLVTQEFFAEVKSKLSPNGVFLMNLISATQGEKSELLSYILGTLRRVFPHVEVFAVGNGGDVQNIILLGSNQSWKPWLEDKYYLPSSREFRMVSRRLLERQLPAEAGPLTDDKNPADAIVARQLLH</sequence>
<dbReference type="SUPFAM" id="SSF53335">
    <property type="entry name" value="S-adenosyl-L-methionine-dependent methyltransferases"/>
    <property type="match status" value="1"/>
</dbReference>
<dbReference type="PROSITE" id="PS51006">
    <property type="entry name" value="PABS_2"/>
    <property type="match status" value="1"/>
</dbReference>
<reference evidence="12 13" key="1">
    <citation type="submission" date="2018-06" db="EMBL/GenBank/DDBJ databases">
        <title>Genomic Encyclopedia of Type Strains, Phase IV (KMG-IV): sequencing the most valuable type-strain genomes for metagenomic binning, comparative biology and taxonomic classification.</title>
        <authorList>
            <person name="Goeker M."/>
        </authorList>
    </citation>
    <scope>NUCLEOTIDE SEQUENCE [LARGE SCALE GENOMIC DNA]</scope>
    <source>
        <strain evidence="12 13">DSM 25532</strain>
    </source>
</reference>
<dbReference type="GO" id="GO:0022857">
    <property type="term" value="F:transmembrane transporter activity"/>
    <property type="evidence" value="ECO:0007669"/>
    <property type="project" value="InterPro"/>
</dbReference>
<evidence type="ECO:0000256" key="2">
    <source>
        <dbReference type="ARBA" id="ARBA00022679"/>
    </source>
</evidence>
<dbReference type="Gene3D" id="1.20.1250.20">
    <property type="entry name" value="MFS general substrate transporter like domains"/>
    <property type="match status" value="1"/>
</dbReference>